<dbReference type="EMBL" id="VZDO01000022">
    <property type="protein sequence ID" value="KAB0676539.1"/>
    <property type="molecule type" value="Genomic_DNA"/>
</dbReference>
<keyword evidence="1" id="KW-0732">Signal</keyword>
<keyword evidence="3" id="KW-1185">Reference proteome</keyword>
<dbReference type="AlphaFoldDB" id="A0A7V7PKT9"/>
<gene>
    <name evidence="2" type="ORF">F6X38_20855</name>
</gene>
<dbReference type="RefSeq" id="WP_150973217.1">
    <property type="nucleotide sequence ID" value="NZ_VZDO01000022.1"/>
</dbReference>
<accession>A0A7V7PKT9</accession>
<evidence type="ECO:0000313" key="2">
    <source>
        <dbReference type="EMBL" id="KAB0676539.1"/>
    </source>
</evidence>
<organism evidence="2 3">
    <name type="scientific">Plantimonas leprariae</name>
    <dbReference type="NCBI Taxonomy" id="2615207"/>
    <lineage>
        <taxon>Bacteria</taxon>
        <taxon>Pseudomonadati</taxon>
        <taxon>Pseudomonadota</taxon>
        <taxon>Alphaproteobacteria</taxon>
        <taxon>Hyphomicrobiales</taxon>
        <taxon>Aurantimonadaceae</taxon>
        <taxon>Plantimonas</taxon>
    </lineage>
</organism>
<sequence>MSRLIVLFSMVVLLASNVADGANGSGRSKDRDTAADASREMETSTNYFCSAAELQDINGEKNHFETFYISQGLVDKPADDLPNLKLTVIGVDGGVKVTFHAIRRMSNFDVYGPALAMFYHAVRQCADIDPLWATKFELRKMKSVAFAGIDIVKGVDGPQFRAIAK</sequence>
<name>A0A7V7PKT9_9HYPH</name>
<proteinExistence type="predicted"/>
<dbReference type="Proteomes" id="UP000432089">
    <property type="component" value="Unassembled WGS sequence"/>
</dbReference>
<protein>
    <submittedName>
        <fullName evidence="2">Uncharacterized protein</fullName>
    </submittedName>
</protein>
<evidence type="ECO:0000256" key="1">
    <source>
        <dbReference type="SAM" id="SignalP"/>
    </source>
</evidence>
<reference evidence="2 3" key="1">
    <citation type="submission" date="2019-09" db="EMBL/GenBank/DDBJ databases">
        <title>YIM 132180 draft genome.</title>
        <authorList>
            <person name="Zhang K."/>
        </authorList>
    </citation>
    <scope>NUCLEOTIDE SEQUENCE [LARGE SCALE GENOMIC DNA]</scope>
    <source>
        <strain evidence="2 3">YIM 132180</strain>
    </source>
</reference>
<feature type="signal peptide" evidence="1">
    <location>
        <begin position="1"/>
        <end position="21"/>
    </location>
</feature>
<comment type="caution">
    <text evidence="2">The sequence shown here is derived from an EMBL/GenBank/DDBJ whole genome shotgun (WGS) entry which is preliminary data.</text>
</comment>
<evidence type="ECO:0000313" key="3">
    <source>
        <dbReference type="Proteomes" id="UP000432089"/>
    </source>
</evidence>
<feature type="chain" id="PRO_5030555755" evidence="1">
    <location>
        <begin position="22"/>
        <end position="165"/>
    </location>
</feature>